<protein>
    <submittedName>
        <fullName evidence="1">Uncharacterized protein</fullName>
    </submittedName>
</protein>
<keyword evidence="2" id="KW-1185">Reference proteome</keyword>
<dbReference type="Proteomes" id="UP000824540">
    <property type="component" value="Unassembled WGS sequence"/>
</dbReference>
<comment type="caution">
    <text evidence="1">The sequence shown here is derived from an EMBL/GenBank/DDBJ whole genome shotgun (WGS) entry which is preliminary data.</text>
</comment>
<accession>A0A8T2NYC3</accession>
<evidence type="ECO:0000313" key="1">
    <source>
        <dbReference type="EMBL" id="KAG9344380.1"/>
    </source>
</evidence>
<name>A0A8T2NYC3_9TELE</name>
<organism evidence="1 2">
    <name type="scientific">Albula glossodonta</name>
    <name type="common">roundjaw bonefish</name>
    <dbReference type="NCBI Taxonomy" id="121402"/>
    <lineage>
        <taxon>Eukaryota</taxon>
        <taxon>Metazoa</taxon>
        <taxon>Chordata</taxon>
        <taxon>Craniata</taxon>
        <taxon>Vertebrata</taxon>
        <taxon>Euteleostomi</taxon>
        <taxon>Actinopterygii</taxon>
        <taxon>Neopterygii</taxon>
        <taxon>Teleostei</taxon>
        <taxon>Albuliformes</taxon>
        <taxon>Albulidae</taxon>
        <taxon>Albula</taxon>
    </lineage>
</organism>
<dbReference type="OrthoDB" id="9948000at2759"/>
<proteinExistence type="predicted"/>
<dbReference type="EMBL" id="JAFBMS010000020">
    <property type="protein sequence ID" value="KAG9344380.1"/>
    <property type="molecule type" value="Genomic_DNA"/>
</dbReference>
<sequence length="199" mass="22353">MQRRQSMGRKNQDRRDDALFLSPVYSQHNSSTTISNSSCSMEPTLFERLSMQLKDAVDCIETQASEWGDNETASLLLSLDRATKTAPKQCPAPQVPSKGGLVCVTIGQGRYCKPMCNEGFDFDFLRKSRLYEACTAESSYSWTTQYIAGADTAYFPKDQDCFQTKSQSELERKVIQDFVSELQNKGITGKPEYQCLICG</sequence>
<reference evidence="1" key="1">
    <citation type="thesis" date="2021" institute="BYU ScholarsArchive" country="Provo, UT, USA">
        <title>Applications of and Algorithms for Genome Assembly and Genomic Analyses with an Emphasis on Marine Teleosts.</title>
        <authorList>
            <person name="Pickett B.D."/>
        </authorList>
    </citation>
    <scope>NUCLEOTIDE SEQUENCE</scope>
    <source>
        <strain evidence="1">HI-2016</strain>
    </source>
</reference>
<gene>
    <name evidence="1" type="ORF">JZ751_011049</name>
</gene>
<evidence type="ECO:0000313" key="2">
    <source>
        <dbReference type="Proteomes" id="UP000824540"/>
    </source>
</evidence>
<dbReference type="AlphaFoldDB" id="A0A8T2NYC3"/>